<keyword evidence="7" id="KW-0732">Signal</keyword>
<feature type="chain" id="PRO_5042051184" description="Endothelin-like toxin domain-containing protein" evidence="7">
    <location>
        <begin position="25"/>
        <end position="221"/>
    </location>
</feature>
<feature type="domain" description="Endothelin-like toxin" evidence="8">
    <location>
        <begin position="25"/>
        <end position="43"/>
    </location>
</feature>
<comment type="caution">
    <text evidence="9">The sequence shown here is derived from an EMBL/GenBank/DDBJ whole genome shotgun (WGS) entry which is preliminary data.</text>
</comment>
<dbReference type="InterPro" id="IPR020475">
    <property type="entry name" value="Endothelin"/>
</dbReference>
<dbReference type="GO" id="GO:0003100">
    <property type="term" value="P:regulation of systemic arterial blood pressure by endothelin"/>
    <property type="evidence" value="ECO:0007669"/>
    <property type="project" value="TreeGrafter"/>
</dbReference>
<feature type="compositionally biased region" description="Polar residues" evidence="6">
    <location>
        <begin position="172"/>
        <end position="182"/>
    </location>
</feature>
<reference evidence="9" key="1">
    <citation type="journal article" date="2023" name="Science">
        <title>Genome structures resolve the early diversification of teleost fishes.</title>
        <authorList>
            <person name="Parey E."/>
            <person name="Louis A."/>
            <person name="Montfort J."/>
            <person name="Bouchez O."/>
            <person name="Roques C."/>
            <person name="Iampietro C."/>
            <person name="Lluch J."/>
            <person name="Castinel A."/>
            <person name="Donnadieu C."/>
            <person name="Desvignes T."/>
            <person name="Floi Bucao C."/>
            <person name="Jouanno E."/>
            <person name="Wen M."/>
            <person name="Mejri S."/>
            <person name="Dirks R."/>
            <person name="Jansen H."/>
            <person name="Henkel C."/>
            <person name="Chen W.J."/>
            <person name="Zahm M."/>
            <person name="Cabau C."/>
            <person name="Klopp C."/>
            <person name="Thompson A.W."/>
            <person name="Robinson-Rechavi M."/>
            <person name="Braasch I."/>
            <person name="Lecointre G."/>
            <person name="Bobe J."/>
            <person name="Postlethwait J.H."/>
            <person name="Berthelot C."/>
            <person name="Roest Crollius H."/>
            <person name="Guiguen Y."/>
        </authorList>
    </citation>
    <scope>NUCLEOTIDE SEQUENCE</scope>
    <source>
        <strain evidence="9">NC1722</strain>
    </source>
</reference>
<feature type="region of interest" description="Disordered" evidence="6">
    <location>
        <begin position="81"/>
        <end position="106"/>
    </location>
</feature>
<evidence type="ECO:0000256" key="2">
    <source>
        <dbReference type="ARBA" id="ARBA00010959"/>
    </source>
</evidence>
<proteinExistence type="inferred from homology"/>
<evidence type="ECO:0000256" key="1">
    <source>
        <dbReference type="ARBA" id="ARBA00004613"/>
    </source>
</evidence>
<dbReference type="GO" id="GO:0005615">
    <property type="term" value="C:extracellular space"/>
    <property type="evidence" value="ECO:0007669"/>
    <property type="project" value="TreeGrafter"/>
</dbReference>
<organism evidence="9 10">
    <name type="scientific">Aldrovandia affinis</name>
    <dbReference type="NCBI Taxonomy" id="143900"/>
    <lineage>
        <taxon>Eukaryota</taxon>
        <taxon>Metazoa</taxon>
        <taxon>Chordata</taxon>
        <taxon>Craniata</taxon>
        <taxon>Vertebrata</taxon>
        <taxon>Euteleostomi</taxon>
        <taxon>Actinopterygii</taxon>
        <taxon>Neopterygii</taxon>
        <taxon>Teleostei</taxon>
        <taxon>Notacanthiformes</taxon>
        <taxon>Halosauridae</taxon>
        <taxon>Aldrovandia</taxon>
    </lineage>
</organism>
<evidence type="ECO:0000256" key="5">
    <source>
        <dbReference type="ARBA" id="ARBA00023322"/>
    </source>
</evidence>
<feature type="compositionally biased region" description="Basic and acidic residues" evidence="6">
    <location>
        <begin position="146"/>
        <end position="165"/>
    </location>
</feature>
<accession>A0AAD7W1R8</accession>
<dbReference type="GO" id="GO:0005179">
    <property type="term" value="F:hormone activity"/>
    <property type="evidence" value="ECO:0007669"/>
    <property type="project" value="TreeGrafter"/>
</dbReference>
<feature type="region of interest" description="Disordered" evidence="6">
    <location>
        <begin position="128"/>
        <end position="221"/>
    </location>
</feature>
<keyword evidence="4" id="KW-0838">Vasoactive</keyword>
<dbReference type="Pfam" id="PF00322">
    <property type="entry name" value="Endothelin"/>
    <property type="match status" value="1"/>
</dbReference>
<dbReference type="PANTHER" id="PTHR13874:SF9">
    <property type="entry name" value="ENDOTHELIN-2"/>
    <property type="match status" value="1"/>
</dbReference>
<keyword evidence="5" id="KW-0839">Vasoconstrictor</keyword>
<dbReference type="InterPro" id="IPR019764">
    <property type="entry name" value="Endothelin_toxin_CS"/>
</dbReference>
<dbReference type="GO" id="GO:0006874">
    <property type="term" value="P:intracellular calcium ion homeostasis"/>
    <property type="evidence" value="ECO:0007669"/>
    <property type="project" value="TreeGrafter"/>
</dbReference>
<comment type="subcellular location">
    <subcellularLocation>
        <location evidence="1">Secreted</location>
    </subcellularLocation>
</comment>
<dbReference type="PANTHER" id="PTHR13874">
    <property type="entry name" value="ENDOTHELIN"/>
    <property type="match status" value="1"/>
</dbReference>
<dbReference type="Proteomes" id="UP001221898">
    <property type="component" value="Unassembled WGS sequence"/>
</dbReference>
<dbReference type="GO" id="GO:0019229">
    <property type="term" value="P:regulation of vasoconstriction"/>
    <property type="evidence" value="ECO:0007669"/>
    <property type="project" value="InterPro"/>
</dbReference>
<name>A0AAD7W1R8_9TELE</name>
<evidence type="ECO:0000259" key="8">
    <source>
        <dbReference type="Pfam" id="PF00322"/>
    </source>
</evidence>
<dbReference type="PRINTS" id="PR00365">
    <property type="entry name" value="ENDOTHELIN"/>
</dbReference>
<dbReference type="EMBL" id="JAINUG010000399">
    <property type="protein sequence ID" value="KAJ8372498.1"/>
    <property type="molecule type" value="Genomic_DNA"/>
</dbReference>
<evidence type="ECO:0000256" key="7">
    <source>
        <dbReference type="SAM" id="SignalP"/>
    </source>
</evidence>
<feature type="signal peptide" evidence="7">
    <location>
        <begin position="1"/>
        <end position="24"/>
    </location>
</feature>
<dbReference type="AlphaFoldDB" id="A0AAD7W1R8"/>
<keyword evidence="10" id="KW-1185">Reference proteome</keyword>
<evidence type="ECO:0000313" key="9">
    <source>
        <dbReference type="EMBL" id="KAJ8372498.1"/>
    </source>
</evidence>
<evidence type="ECO:0000313" key="10">
    <source>
        <dbReference type="Proteomes" id="UP001221898"/>
    </source>
</evidence>
<dbReference type="GO" id="GO:0031708">
    <property type="term" value="F:endothelin B receptor binding"/>
    <property type="evidence" value="ECO:0007669"/>
    <property type="project" value="TreeGrafter"/>
</dbReference>
<comment type="similarity">
    <text evidence="2">Belongs to the endothelin/sarafotoxin family.</text>
</comment>
<evidence type="ECO:0000256" key="6">
    <source>
        <dbReference type="SAM" id="MobiDB-lite"/>
    </source>
</evidence>
<dbReference type="InterPro" id="IPR001928">
    <property type="entry name" value="Endothln-like_toxin"/>
</dbReference>
<dbReference type="GO" id="GO:0014826">
    <property type="term" value="P:vein smooth muscle contraction"/>
    <property type="evidence" value="ECO:0007669"/>
    <property type="project" value="TreeGrafter"/>
</dbReference>
<evidence type="ECO:0000256" key="3">
    <source>
        <dbReference type="ARBA" id="ARBA00022525"/>
    </source>
</evidence>
<evidence type="ECO:0000256" key="4">
    <source>
        <dbReference type="ARBA" id="ARBA00022858"/>
    </source>
</evidence>
<sequence>MAQSLRAVLALSVALYVCLQPGFGLDSECHYFCHLDIIWVNTPSKMTLYGLGSPLSRRRRSPGRCACANPDDRTCTSFCQDSSQNPSLVLVNPSPPPRRSPDGTRSDLSAALRNAVHANLLLAELGVFSPRKKPSPGPQAPEQIEEERAGDKREAEQETPQRRGAEGPPQTWPGQTEPQNQGGPPACAGKGGQRTATPIPNPRPPPVNTLMEAIERLGHGP</sequence>
<gene>
    <name evidence="9" type="ORF">AAFF_G00282050</name>
</gene>
<protein>
    <recommendedName>
        <fullName evidence="8">Endothelin-like toxin domain-containing protein</fullName>
    </recommendedName>
</protein>
<dbReference type="PROSITE" id="PS00270">
    <property type="entry name" value="ENDOTHELIN"/>
    <property type="match status" value="1"/>
</dbReference>
<keyword evidence="3" id="KW-0964">Secreted</keyword>